<dbReference type="Gene3D" id="3.40.1010.20">
    <property type="entry name" value="4-hydroxy-3-methylbut-2-enyl diphosphate reductase, catalytic domain"/>
    <property type="match status" value="2"/>
</dbReference>
<comment type="similarity">
    <text evidence="5">Belongs to the IspH family.</text>
</comment>
<dbReference type="GO" id="GO:0046872">
    <property type="term" value="F:metal ion binding"/>
    <property type="evidence" value="ECO:0007669"/>
    <property type="project" value="UniProtKB-KW"/>
</dbReference>
<dbReference type="GO" id="GO:0019288">
    <property type="term" value="P:isopentenyl diphosphate biosynthetic process, methylerythritol 4-phosphate pathway"/>
    <property type="evidence" value="ECO:0007669"/>
    <property type="project" value="UniProtKB-UniRule"/>
</dbReference>
<keyword evidence="4 5" id="KW-0411">Iron-sulfur</keyword>
<feature type="binding site" evidence="5">
    <location>
        <position position="130"/>
    </location>
    <ligand>
        <name>isopentenyl diphosphate</name>
        <dbReference type="ChEBI" id="CHEBI:128769"/>
    </ligand>
</feature>
<dbReference type="STRING" id="869209.Tresu_0906"/>
<feature type="binding site" evidence="5">
    <location>
        <position position="226"/>
    </location>
    <ligand>
        <name>dimethylallyl diphosphate</name>
        <dbReference type="ChEBI" id="CHEBI:57623"/>
    </ligand>
</feature>
<comment type="caution">
    <text evidence="5">Lacks conserved residue(s) required for the propagation of feature annotation.</text>
</comment>
<comment type="catalytic activity">
    <reaction evidence="5">
        <text>dimethylallyl diphosphate + 2 oxidized [2Fe-2S]-[ferredoxin] + H2O = (2E)-4-hydroxy-3-methylbut-2-enyl diphosphate + 2 reduced [2Fe-2S]-[ferredoxin] + 2 H(+)</text>
        <dbReference type="Rhea" id="RHEA:24825"/>
        <dbReference type="Rhea" id="RHEA-COMP:10000"/>
        <dbReference type="Rhea" id="RHEA-COMP:10001"/>
        <dbReference type="ChEBI" id="CHEBI:15377"/>
        <dbReference type="ChEBI" id="CHEBI:15378"/>
        <dbReference type="ChEBI" id="CHEBI:33737"/>
        <dbReference type="ChEBI" id="CHEBI:33738"/>
        <dbReference type="ChEBI" id="CHEBI:57623"/>
        <dbReference type="ChEBI" id="CHEBI:128753"/>
        <dbReference type="EC" id="1.17.7.4"/>
    </reaction>
</comment>
<feature type="binding site" evidence="5">
    <location>
        <position position="102"/>
    </location>
    <ligand>
        <name>[4Fe-4S] cluster</name>
        <dbReference type="ChEBI" id="CHEBI:49883"/>
    </ligand>
</feature>
<feature type="binding site" evidence="5">
    <location>
        <position position="45"/>
    </location>
    <ligand>
        <name>(2E)-4-hydroxy-3-methylbut-2-enyl diphosphate</name>
        <dbReference type="ChEBI" id="CHEBI:128753"/>
    </ligand>
</feature>
<name>F2NRL2_TRES6</name>
<feature type="binding site" evidence="5">
    <location>
        <position position="12"/>
    </location>
    <ligand>
        <name>[4Fe-4S] cluster</name>
        <dbReference type="ChEBI" id="CHEBI:49883"/>
    </ligand>
</feature>
<feature type="binding site" evidence="5">
    <location>
        <position position="267"/>
    </location>
    <ligand>
        <name>isopentenyl diphosphate</name>
        <dbReference type="ChEBI" id="CHEBI:128769"/>
    </ligand>
</feature>
<gene>
    <name evidence="5" type="primary">ispH</name>
    <name evidence="6" type="ordered locus">Tresu_0906</name>
</gene>
<comment type="function">
    <text evidence="5">Catalyzes the conversion of 1-hydroxy-2-methyl-2-(E)-butenyl 4-diphosphate (HMBPP) into a mixture of isopentenyl diphosphate (IPP) and dimethylallyl diphosphate (DMAPP). Acts in the terminal step of the DOXP/MEP pathway for isoprenoid precursor biosynthesis.</text>
</comment>
<dbReference type="Proteomes" id="UP000006852">
    <property type="component" value="Chromosome"/>
</dbReference>
<dbReference type="AlphaFoldDB" id="F2NRL2"/>
<dbReference type="GO" id="GO:0016114">
    <property type="term" value="P:terpenoid biosynthetic process"/>
    <property type="evidence" value="ECO:0007669"/>
    <property type="project" value="UniProtKB-UniRule"/>
</dbReference>
<feature type="binding site" evidence="5">
    <location>
        <position position="130"/>
    </location>
    <ligand>
        <name>dimethylallyl diphosphate</name>
        <dbReference type="ChEBI" id="CHEBI:57623"/>
    </ligand>
</feature>
<organism evidence="6 7">
    <name type="scientific">Treponema succinifaciens (strain ATCC 33096 / DSM 2489 / 6091)</name>
    <dbReference type="NCBI Taxonomy" id="869209"/>
    <lineage>
        <taxon>Bacteria</taxon>
        <taxon>Pseudomonadati</taxon>
        <taxon>Spirochaetota</taxon>
        <taxon>Spirochaetia</taxon>
        <taxon>Spirochaetales</taxon>
        <taxon>Treponemataceae</taxon>
        <taxon>Treponema</taxon>
    </lineage>
</organism>
<evidence type="ECO:0000256" key="2">
    <source>
        <dbReference type="ARBA" id="ARBA00022723"/>
    </source>
</evidence>
<feature type="binding site" evidence="5">
    <location>
        <position position="196"/>
    </location>
    <ligand>
        <name>[4Fe-4S] cluster</name>
        <dbReference type="ChEBI" id="CHEBI:49883"/>
    </ligand>
</feature>
<dbReference type="PANTHER" id="PTHR30426:SF0">
    <property type="entry name" value="4-HYDROXY-3-METHYLBUT-2-ENYL DIPHOSPHATE REDUCTASE"/>
    <property type="match status" value="1"/>
</dbReference>
<dbReference type="EC" id="1.17.7.4" evidence="5"/>
<feature type="binding site" evidence="5">
    <location>
        <position position="80"/>
    </location>
    <ligand>
        <name>(2E)-4-hydroxy-3-methylbut-2-enyl diphosphate</name>
        <dbReference type="ChEBI" id="CHEBI:128753"/>
    </ligand>
</feature>
<dbReference type="Gene3D" id="3.40.50.11270">
    <property type="match status" value="1"/>
</dbReference>
<feature type="binding site" evidence="5">
    <location>
        <position position="226"/>
    </location>
    <ligand>
        <name>isopentenyl diphosphate</name>
        <dbReference type="ChEBI" id="CHEBI:128769"/>
    </ligand>
</feature>
<keyword evidence="5 6" id="KW-0560">Oxidoreductase</keyword>
<dbReference type="NCBIfam" id="TIGR00216">
    <property type="entry name" value="ispH_lytB"/>
    <property type="match status" value="1"/>
</dbReference>
<sequence length="284" mass="30460">MKVVRAKVLGFCMGVRRAVETASAALENSEKNGHKKVFTLGPLIHNPLVMDSLEKKGAQILEPSSLEKAKSGSVVVIRAHGTTPQVVSALENQGAEILDATCPRVHLSQKRAAEWKKKGFLVVIAGDKNHGEVVSISGYAENHAVVVESAEEALKIEIPEKTVLIAQTTFSPVEFEKIASALKQKNPSVQIFNSICSATMERQNALKELEGKVDAILVIGGKNSANTRRLFETASLICGKTALIEDSSEIPDSFFSLKTVGLTAGASTPDFVIDEIERALLSGK</sequence>
<feature type="active site" description="Proton donor" evidence="5">
    <location>
        <position position="132"/>
    </location>
</feature>
<feature type="binding site" evidence="5">
    <location>
        <position position="267"/>
    </location>
    <ligand>
        <name>dimethylallyl diphosphate</name>
        <dbReference type="ChEBI" id="CHEBI:57623"/>
    </ligand>
</feature>
<feature type="binding site" evidence="5">
    <location>
        <position position="130"/>
    </location>
    <ligand>
        <name>(2E)-4-hydroxy-3-methylbut-2-enyl diphosphate</name>
        <dbReference type="ChEBI" id="CHEBI:128753"/>
    </ligand>
</feature>
<evidence type="ECO:0000256" key="1">
    <source>
        <dbReference type="ARBA" id="ARBA00022485"/>
    </source>
</evidence>
<reference evidence="7" key="2">
    <citation type="submission" date="2011-04" db="EMBL/GenBank/DDBJ databases">
        <title>The complete genome of chromosome of Treponema succinifaciens DSM 2489.</title>
        <authorList>
            <person name="Lucas S."/>
            <person name="Copeland A."/>
            <person name="Lapidus A."/>
            <person name="Bruce D."/>
            <person name="Goodwin L."/>
            <person name="Pitluck S."/>
            <person name="Peters L."/>
            <person name="Kyrpides N."/>
            <person name="Mavromatis K."/>
            <person name="Ivanova N."/>
            <person name="Ovchinnikova G."/>
            <person name="Teshima H."/>
            <person name="Detter J.C."/>
            <person name="Tapia R."/>
            <person name="Han C."/>
            <person name="Land M."/>
            <person name="Hauser L."/>
            <person name="Markowitz V."/>
            <person name="Cheng J.-F."/>
            <person name="Hugenholtz P."/>
            <person name="Woyke T."/>
            <person name="Wu D."/>
            <person name="Gronow S."/>
            <person name="Wellnitz S."/>
            <person name="Brambilla E."/>
            <person name="Klenk H.-P."/>
            <person name="Eisen J.A."/>
        </authorList>
    </citation>
    <scope>NUCLEOTIDE SEQUENCE [LARGE SCALE GENOMIC DNA]</scope>
    <source>
        <strain evidence="7">ATCC 33096 / DSM 2489 / 6091</strain>
    </source>
</reference>
<dbReference type="Pfam" id="PF02401">
    <property type="entry name" value="LYTB"/>
    <property type="match status" value="1"/>
</dbReference>
<dbReference type="InterPro" id="IPR003451">
    <property type="entry name" value="LytB/IspH"/>
</dbReference>
<dbReference type="RefSeq" id="WP_013701123.1">
    <property type="nucleotide sequence ID" value="NC_015385.1"/>
</dbReference>
<feature type="binding site" evidence="5">
    <location>
        <position position="224"/>
    </location>
    <ligand>
        <name>dimethylallyl diphosphate</name>
        <dbReference type="ChEBI" id="CHEBI:57623"/>
    </ligand>
</feature>
<comment type="pathway">
    <text evidence="5">Isoprenoid biosynthesis; dimethylallyl diphosphate biosynthesis; dimethylallyl diphosphate from (2E)-4-hydroxy-3-methylbutenyl diphosphate: step 1/1.</text>
</comment>
<reference evidence="6 7" key="1">
    <citation type="journal article" date="2011" name="Stand. Genomic Sci.">
        <title>Complete genome sequence of Treponema succinifaciens type strain (6091).</title>
        <authorList>
            <person name="Han C."/>
            <person name="Gronow S."/>
            <person name="Teshima H."/>
            <person name="Lapidus A."/>
            <person name="Nolan M."/>
            <person name="Lucas S."/>
            <person name="Hammon N."/>
            <person name="Deshpande S."/>
            <person name="Cheng J.F."/>
            <person name="Zeytun A."/>
            <person name="Tapia R."/>
            <person name="Goodwin L."/>
            <person name="Pitluck S."/>
            <person name="Liolios K."/>
            <person name="Pagani I."/>
            <person name="Ivanova N."/>
            <person name="Mavromatis K."/>
            <person name="Mikhailova N."/>
            <person name="Huntemann M."/>
            <person name="Pati A."/>
            <person name="Chen A."/>
            <person name="Palaniappan K."/>
            <person name="Land M."/>
            <person name="Hauser L."/>
            <person name="Brambilla E.M."/>
            <person name="Rohde M."/>
            <person name="Goker M."/>
            <person name="Woyke T."/>
            <person name="Bristow J."/>
            <person name="Eisen J.A."/>
            <person name="Markowitz V."/>
            <person name="Hugenholtz P."/>
            <person name="Kyrpides N.C."/>
            <person name="Klenk H.P."/>
            <person name="Detter J.C."/>
        </authorList>
    </citation>
    <scope>NUCLEOTIDE SEQUENCE [LARGE SCALE GENOMIC DNA]</scope>
    <source>
        <strain evidence="7">ATCC 33096 / DSM 2489 / 6091</strain>
    </source>
</reference>
<dbReference type="EMBL" id="CP002631">
    <property type="protein sequence ID" value="AEB13830.1"/>
    <property type="molecule type" value="Genomic_DNA"/>
</dbReference>
<dbReference type="KEGG" id="tsu:Tresu_0906"/>
<dbReference type="GO" id="GO:0051745">
    <property type="term" value="F:4-hydroxy-3-methylbut-2-enyl diphosphate reductase activity"/>
    <property type="evidence" value="ECO:0007669"/>
    <property type="project" value="UniProtKB-UniRule"/>
</dbReference>
<dbReference type="HOGENOM" id="CLU_027486_0_1_12"/>
<dbReference type="GO" id="GO:0051539">
    <property type="term" value="F:4 iron, 4 sulfur cluster binding"/>
    <property type="evidence" value="ECO:0007669"/>
    <property type="project" value="UniProtKB-UniRule"/>
</dbReference>
<comment type="pathway">
    <text evidence="5">Isoprenoid biosynthesis; isopentenyl diphosphate biosynthesis via DXP pathway; isopentenyl diphosphate from 1-deoxy-D-xylulose 5-phosphate: step 6/6.</text>
</comment>
<feature type="binding site" evidence="5">
    <location>
        <position position="224"/>
    </location>
    <ligand>
        <name>(2E)-4-hydroxy-3-methylbut-2-enyl diphosphate</name>
        <dbReference type="ChEBI" id="CHEBI:128753"/>
    </ligand>
</feature>
<feature type="binding site" evidence="5">
    <location>
        <position position="224"/>
    </location>
    <ligand>
        <name>isopentenyl diphosphate</name>
        <dbReference type="ChEBI" id="CHEBI:128769"/>
    </ligand>
</feature>
<dbReference type="UniPathway" id="UPA00056">
    <property type="reaction ID" value="UER00097"/>
</dbReference>
<evidence type="ECO:0000256" key="4">
    <source>
        <dbReference type="ARBA" id="ARBA00023014"/>
    </source>
</evidence>
<dbReference type="UniPathway" id="UPA00059">
    <property type="reaction ID" value="UER00105"/>
</dbReference>
<keyword evidence="5" id="KW-0414">Isoprene biosynthesis</keyword>
<dbReference type="CDD" id="cd13944">
    <property type="entry name" value="lytB_ispH"/>
    <property type="match status" value="1"/>
</dbReference>
<feature type="binding site" evidence="5">
    <location>
        <position position="168"/>
    </location>
    <ligand>
        <name>(2E)-4-hydroxy-3-methylbut-2-enyl diphosphate</name>
        <dbReference type="ChEBI" id="CHEBI:128753"/>
    </ligand>
</feature>
<feature type="binding site" evidence="5">
    <location>
        <position position="80"/>
    </location>
    <ligand>
        <name>dimethylallyl diphosphate</name>
        <dbReference type="ChEBI" id="CHEBI:57623"/>
    </ligand>
</feature>
<keyword evidence="3 5" id="KW-0408">Iron</keyword>
<evidence type="ECO:0000313" key="7">
    <source>
        <dbReference type="Proteomes" id="UP000006852"/>
    </source>
</evidence>
<evidence type="ECO:0000313" key="6">
    <source>
        <dbReference type="EMBL" id="AEB13830.1"/>
    </source>
</evidence>
<feature type="binding site" evidence="5">
    <location>
        <position position="45"/>
    </location>
    <ligand>
        <name>dimethylallyl diphosphate</name>
        <dbReference type="ChEBI" id="CHEBI:57623"/>
    </ligand>
</feature>
<keyword evidence="2 5" id="KW-0479">Metal-binding</keyword>
<feature type="binding site" evidence="5">
    <location>
        <position position="80"/>
    </location>
    <ligand>
        <name>isopentenyl diphosphate</name>
        <dbReference type="ChEBI" id="CHEBI:128769"/>
    </ligand>
</feature>
<feature type="binding site" evidence="5">
    <location>
        <position position="226"/>
    </location>
    <ligand>
        <name>(2E)-4-hydroxy-3-methylbut-2-enyl diphosphate</name>
        <dbReference type="ChEBI" id="CHEBI:128753"/>
    </ligand>
</feature>
<feature type="binding site" evidence="5">
    <location>
        <position position="45"/>
    </location>
    <ligand>
        <name>isopentenyl diphosphate</name>
        <dbReference type="ChEBI" id="CHEBI:128769"/>
    </ligand>
</feature>
<dbReference type="PANTHER" id="PTHR30426">
    <property type="entry name" value="4-HYDROXY-3-METHYLBUT-2-ENYL DIPHOSPHATE REDUCTASE"/>
    <property type="match status" value="1"/>
</dbReference>
<dbReference type="GeneID" id="302998073"/>
<dbReference type="GO" id="GO:0050992">
    <property type="term" value="P:dimethylallyl diphosphate biosynthetic process"/>
    <property type="evidence" value="ECO:0007669"/>
    <property type="project" value="UniProtKB-UniRule"/>
</dbReference>
<feature type="binding site" evidence="5">
    <location>
        <position position="267"/>
    </location>
    <ligand>
        <name>(2E)-4-hydroxy-3-methylbut-2-enyl diphosphate</name>
        <dbReference type="ChEBI" id="CHEBI:128753"/>
    </ligand>
</feature>
<evidence type="ECO:0000256" key="5">
    <source>
        <dbReference type="HAMAP-Rule" id="MF_00191"/>
    </source>
</evidence>
<keyword evidence="7" id="KW-1185">Reference proteome</keyword>
<evidence type="ECO:0000256" key="3">
    <source>
        <dbReference type="ARBA" id="ARBA00023004"/>
    </source>
</evidence>
<comment type="catalytic activity">
    <reaction evidence="5">
        <text>isopentenyl diphosphate + 2 oxidized [2Fe-2S]-[ferredoxin] + H2O = (2E)-4-hydroxy-3-methylbut-2-enyl diphosphate + 2 reduced [2Fe-2S]-[ferredoxin] + 2 H(+)</text>
        <dbReference type="Rhea" id="RHEA:24488"/>
        <dbReference type="Rhea" id="RHEA-COMP:10000"/>
        <dbReference type="Rhea" id="RHEA-COMP:10001"/>
        <dbReference type="ChEBI" id="CHEBI:15377"/>
        <dbReference type="ChEBI" id="CHEBI:15378"/>
        <dbReference type="ChEBI" id="CHEBI:33737"/>
        <dbReference type="ChEBI" id="CHEBI:33738"/>
        <dbReference type="ChEBI" id="CHEBI:128753"/>
        <dbReference type="ChEBI" id="CHEBI:128769"/>
        <dbReference type="EC" id="1.17.7.4"/>
    </reaction>
</comment>
<keyword evidence="1 5" id="KW-0004">4Fe-4S</keyword>
<protein>
    <recommendedName>
        <fullName evidence="5">4-hydroxy-3-methylbut-2-enyl diphosphate reductase</fullName>
        <shortName evidence="5">HMBPP reductase</shortName>
        <ecNumber evidence="5">1.17.7.4</ecNumber>
    </recommendedName>
</protein>
<proteinExistence type="inferred from homology"/>
<dbReference type="eggNOG" id="COG0761">
    <property type="taxonomic scope" value="Bacteria"/>
</dbReference>
<comment type="cofactor">
    <cofactor evidence="5">
        <name>[4Fe-4S] cluster</name>
        <dbReference type="ChEBI" id="CHEBI:49883"/>
    </cofactor>
    <text evidence="5">Binds 1 [4Fe-4S] cluster per subunit.</text>
</comment>
<accession>F2NRL2</accession>
<dbReference type="OrthoDB" id="9777362at2"/>
<dbReference type="HAMAP" id="MF_00191">
    <property type="entry name" value="IspH"/>
    <property type="match status" value="1"/>
</dbReference>